<dbReference type="EMBL" id="CACVBM020001229">
    <property type="protein sequence ID" value="CAA7040498.1"/>
    <property type="molecule type" value="Genomic_DNA"/>
</dbReference>
<sequence>MGHLLPFLHFSKLLAQKGHKISFISTPRNIDRLPKLPPNLSFSITFVSLPLFPFPNLPPSSESSLNVSYNNQQSLKSAFDLLRLPLTEFLRSSSPDWIIYDYPSHWLPSVATELGFS</sequence>
<comment type="caution">
    <text evidence="2">The sequence shown here is derived from an EMBL/GenBank/DDBJ whole genome shotgun (WGS) entry which is preliminary data.</text>
</comment>
<dbReference type="Proteomes" id="UP000467841">
    <property type="component" value="Unassembled WGS sequence"/>
</dbReference>
<accession>A0A6D2JHJ3</accession>
<dbReference type="OrthoDB" id="5835829at2759"/>
<gene>
    <name evidence="2" type="ORF">MERR_LOCUS27733</name>
</gene>
<name>A0A6D2JHJ3_9BRAS</name>
<dbReference type="PANTHER" id="PTHR48049:SF138">
    <property type="entry name" value="UDP-GLYCOSYLTRANSFERASE 91C1"/>
    <property type="match status" value="1"/>
</dbReference>
<evidence type="ECO:0000256" key="1">
    <source>
        <dbReference type="ARBA" id="ARBA00009995"/>
    </source>
</evidence>
<reference evidence="2" key="1">
    <citation type="submission" date="2020-01" db="EMBL/GenBank/DDBJ databases">
        <authorList>
            <person name="Mishra B."/>
        </authorList>
    </citation>
    <scope>NUCLEOTIDE SEQUENCE [LARGE SCALE GENOMIC DNA]</scope>
</reference>
<dbReference type="InterPro" id="IPR050481">
    <property type="entry name" value="UDP-glycosyltransf_plant"/>
</dbReference>
<evidence type="ECO:0000313" key="2">
    <source>
        <dbReference type="EMBL" id="CAA7040498.1"/>
    </source>
</evidence>
<dbReference type="AlphaFoldDB" id="A0A6D2JHJ3"/>
<keyword evidence="3" id="KW-1185">Reference proteome</keyword>
<protein>
    <recommendedName>
        <fullName evidence="4">Glycosyltransferase family 28 N-terminal domain-containing protein</fullName>
    </recommendedName>
</protein>
<dbReference type="PANTHER" id="PTHR48049">
    <property type="entry name" value="GLYCOSYLTRANSFERASE"/>
    <property type="match status" value="1"/>
</dbReference>
<dbReference type="SUPFAM" id="SSF53756">
    <property type="entry name" value="UDP-Glycosyltransferase/glycogen phosphorylase"/>
    <property type="match status" value="1"/>
</dbReference>
<organism evidence="2 3">
    <name type="scientific">Microthlaspi erraticum</name>
    <dbReference type="NCBI Taxonomy" id="1685480"/>
    <lineage>
        <taxon>Eukaryota</taxon>
        <taxon>Viridiplantae</taxon>
        <taxon>Streptophyta</taxon>
        <taxon>Embryophyta</taxon>
        <taxon>Tracheophyta</taxon>
        <taxon>Spermatophyta</taxon>
        <taxon>Magnoliopsida</taxon>
        <taxon>eudicotyledons</taxon>
        <taxon>Gunneridae</taxon>
        <taxon>Pentapetalae</taxon>
        <taxon>rosids</taxon>
        <taxon>malvids</taxon>
        <taxon>Brassicales</taxon>
        <taxon>Brassicaceae</taxon>
        <taxon>Coluteocarpeae</taxon>
        <taxon>Microthlaspi</taxon>
    </lineage>
</organism>
<evidence type="ECO:0008006" key="4">
    <source>
        <dbReference type="Google" id="ProtNLM"/>
    </source>
</evidence>
<comment type="similarity">
    <text evidence="1">Belongs to the UDP-glycosyltransferase family.</text>
</comment>
<dbReference type="GO" id="GO:0035251">
    <property type="term" value="F:UDP-glucosyltransferase activity"/>
    <property type="evidence" value="ECO:0007669"/>
    <property type="project" value="InterPro"/>
</dbReference>
<evidence type="ECO:0000313" key="3">
    <source>
        <dbReference type="Proteomes" id="UP000467841"/>
    </source>
</evidence>
<dbReference type="Gene3D" id="3.40.50.2000">
    <property type="entry name" value="Glycogen Phosphorylase B"/>
    <property type="match status" value="1"/>
</dbReference>
<proteinExistence type="inferred from homology"/>